<keyword evidence="1" id="KW-0472">Membrane</keyword>
<proteinExistence type="predicted"/>
<dbReference type="Proteomes" id="UP000050996">
    <property type="component" value="Unassembled WGS sequence"/>
</dbReference>
<name>A0A0Q3QNK1_9BACI</name>
<evidence type="ECO:0000313" key="2">
    <source>
        <dbReference type="EMBL" id="KQL19729.1"/>
    </source>
</evidence>
<evidence type="ECO:0000256" key="1">
    <source>
        <dbReference type="SAM" id="Phobius"/>
    </source>
</evidence>
<feature type="transmembrane region" description="Helical" evidence="1">
    <location>
        <begin position="6"/>
        <end position="24"/>
    </location>
</feature>
<accession>A0A0Q3QNK1</accession>
<comment type="caution">
    <text evidence="2">The sequence shown here is derived from an EMBL/GenBank/DDBJ whole genome shotgun (WGS) entry which is preliminary data.</text>
</comment>
<dbReference type="PATRIC" id="fig|1637975.4.peg.2863"/>
<evidence type="ECO:0000313" key="3">
    <source>
        <dbReference type="Proteomes" id="UP000050996"/>
    </source>
</evidence>
<keyword evidence="3" id="KW-1185">Reference proteome</keyword>
<dbReference type="AlphaFoldDB" id="A0A0Q3QNK1"/>
<gene>
    <name evidence="2" type="ORF">AN957_14895</name>
</gene>
<sequence>MRKVVTYFAGGFLVILAIIISFQIDKDKSELSLEAVLGNSIFNAWDSLNEIVEDSTEEISIESIKVMNENLISIEAYANVIDRIVAEDLLLPIVSKLLNIGKEIEENHDKNGEFTEVDIEKYKVIVNEAKNVIEQIYIVYYVPDSEGKVKLEIENFRELANINERLNVYDFE</sequence>
<keyword evidence="1" id="KW-1133">Transmembrane helix</keyword>
<protein>
    <submittedName>
        <fullName evidence="2">Uncharacterized protein</fullName>
    </submittedName>
</protein>
<organism evidence="2 3">
    <name type="scientific">Cytobacillus solani</name>
    <dbReference type="NCBI Taxonomy" id="1637975"/>
    <lineage>
        <taxon>Bacteria</taxon>
        <taxon>Bacillati</taxon>
        <taxon>Bacillota</taxon>
        <taxon>Bacilli</taxon>
        <taxon>Bacillales</taxon>
        <taxon>Bacillaceae</taxon>
        <taxon>Cytobacillus</taxon>
    </lineage>
</organism>
<dbReference type="EMBL" id="LJIX01000006">
    <property type="protein sequence ID" value="KQL19729.1"/>
    <property type="molecule type" value="Genomic_DNA"/>
</dbReference>
<dbReference type="RefSeq" id="WP_053476259.1">
    <property type="nucleotide sequence ID" value="NZ_CP041305.1"/>
</dbReference>
<keyword evidence="1" id="KW-0812">Transmembrane</keyword>
<reference evidence="2 3" key="1">
    <citation type="submission" date="2015-09" db="EMBL/GenBank/DDBJ databases">
        <title>Genome sequencing project for genomic taxonomy and phylogenomics of Bacillus-like bacteria.</title>
        <authorList>
            <person name="Liu B."/>
            <person name="Wang J."/>
            <person name="Zhu Y."/>
            <person name="Liu G."/>
            <person name="Chen Q."/>
            <person name="Chen Z."/>
            <person name="Lan J."/>
            <person name="Che J."/>
            <person name="Ge C."/>
            <person name="Shi H."/>
            <person name="Pan Z."/>
            <person name="Liu X."/>
        </authorList>
    </citation>
    <scope>NUCLEOTIDE SEQUENCE [LARGE SCALE GENOMIC DNA]</scope>
    <source>
        <strain evidence="2 3">FJAT-18043</strain>
    </source>
</reference>